<name>X0WD43_9ZZZZ</name>
<sequence length="51" mass="5649">MAPPKPPANPACRLCGQATKVHGRFRVRVPSAEWGEWVVYLVCAAYHVTRA</sequence>
<evidence type="ECO:0000313" key="1">
    <source>
        <dbReference type="EMBL" id="GAG28540.1"/>
    </source>
</evidence>
<protein>
    <submittedName>
        <fullName evidence="1">Uncharacterized protein</fullName>
    </submittedName>
</protein>
<gene>
    <name evidence="1" type="ORF">S01H1_69643</name>
</gene>
<dbReference type="AlphaFoldDB" id="X0WD43"/>
<reference evidence="1" key="1">
    <citation type="journal article" date="2014" name="Front. Microbiol.">
        <title>High frequency of phylogenetically diverse reductive dehalogenase-homologous genes in deep subseafloor sedimentary metagenomes.</title>
        <authorList>
            <person name="Kawai M."/>
            <person name="Futagami T."/>
            <person name="Toyoda A."/>
            <person name="Takaki Y."/>
            <person name="Nishi S."/>
            <person name="Hori S."/>
            <person name="Arai W."/>
            <person name="Tsubouchi T."/>
            <person name="Morono Y."/>
            <person name="Uchiyama I."/>
            <person name="Ito T."/>
            <person name="Fujiyama A."/>
            <person name="Inagaki F."/>
            <person name="Takami H."/>
        </authorList>
    </citation>
    <scope>NUCLEOTIDE SEQUENCE</scope>
    <source>
        <strain evidence="1">Expedition CK06-06</strain>
    </source>
</reference>
<dbReference type="EMBL" id="BARS01046251">
    <property type="protein sequence ID" value="GAG28540.1"/>
    <property type="molecule type" value="Genomic_DNA"/>
</dbReference>
<accession>X0WD43</accession>
<comment type="caution">
    <text evidence="1">The sequence shown here is derived from an EMBL/GenBank/DDBJ whole genome shotgun (WGS) entry which is preliminary data.</text>
</comment>
<proteinExistence type="predicted"/>
<organism evidence="1">
    <name type="scientific">marine sediment metagenome</name>
    <dbReference type="NCBI Taxonomy" id="412755"/>
    <lineage>
        <taxon>unclassified sequences</taxon>
        <taxon>metagenomes</taxon>
        <taxon>ecological metagenomes</taxon>
    </lineage>
</organism>